<protein>
    <submittedName>
        <fullName evidence="1">Uncharacterized protein</fullName>
    </submittedName>
</protein>
<name>A0A0E9WZD9_ANGAN</name>
<evidence type="ECO:0000313" key="1">
    <source>
        <dbReference type="EMBL" id="JAH95576.1"/>
    </source>
</evidence>
<proteinExistence type="predicted"/>
<accession>A0A0E9WZD9</accession>
<sequence>MLLSWSLIYKHNFSPHDYFVWNNQDIKFKNKSLLNKK</sequence>
<organism evidence="1">
    <name type="scientific">Anguilla anguilla</name>
    <name type="common">European freshwater eel</name>
    <name type="synonym">Muraena anguilla</name>
    <dbReference type="NCBI Taxonomy" id="7936"/>
    <lineage>
        <taxon>Eukaryota</taxon>
        <taxon>Metazoa</taxon>
        <taxon>Chordata</taxon>
        <taxon>Craniata</taxon>
        <taxon>Vertebrata</taxon>
        <taxon>Euteleostomi</taxon>
        <taxon>Actinopterygii</taxon>
        <taxon>Neopterygii</taxon>
        <taxon>Teleostei</taxon>
        <taxon>Anguilliformes</taxon>
        <taxon>Anguillidae</taxon>
        <taxon>Anguilla</taxon>
    </lineage>
</organism>
<dbReference type="AlphaFoldDB" id="A0A0E9WZD9"/>
<reference evidence="1" key="1">
    <citation type="submission" date="2014-11" db="EMBL/GenBank/DDBJ databases">
        <authorList>
            <person name="Amaro Gonzalez C."/>
        </authorList>
    </citation>
    <scope>NUCLEOTIDE SEQUENCE</scope>
</reference>
<dbReference type="EMBL" id="GBXM01013001">
    <property type="protein sequence ID" value="JAH95576.1"/>
    <property type="molecule type" value="Transcribed_RNA"/>
</dbReference>
<reference evidence="1" key="2">
    <citation type="journal article" date="2015" name="Fish Shellfish Immunol.">
        <title>Early steps in the European eel (Anguilla anguilla)-Vibrio vulnificus interaction in the gills: Role of the RtxA13 toxin.</title>
        <authorList>
            <person name="Callol A."/>
            <person name="Pajuelo D."/>
            <person name="Ebbesson L."/>
            <person name="Teles M."/>
            <person name="MacKenzie S."/>
            <person name="Amaro C."/>
        </authorList>
    </citation>
    <scope>NUCLEOTIDE SEQUENCE</scope>
</reference>